<dbReference type="InterPro" id="IPR026243">
    <property type="entry name" value="HAUS1"/>
</dbReference>
<keyword evidence="9" id="KW-0131">Cell cycle</keyword>
<evidence type="ECO:0000256" key="2">
    <source>
        <dbReference type="ARBA" id="ARBA00005479"/>
    </source>
</evidence>
<dbReference type="PANTHER" id="PTHR31570:SF1">
    <property type="entry name" value="HAUS AUGMIN-LIKE COMPLEX SUBUNIT 1"/>
    <property type="match status" value="1"/>
</dbReference>
<feature type="coiled-coil region" evidence="10">
    <location>
        <begin position="109"/>
        <end position="241"/>
    </location>
</feature>
<keyword evidence="6" id="KW-0498">Mitosis</keyword>
<evidence type="ECO:0000256" key="7">
    <source>
        <dbReference type="ARBA" id="ARBA00023054"/>
    </source>
</evidence>
<reference evidence="11" key="1">
    <citation type="journal article" date="2020" name="Fungal Divers.">
        <title>Resolving the Mortierellaceae phylogeny through synthesis of multi-gene phylogenetics and phylogenomics.</title>
        <authorList>
            <person name="Vandepol N."/>
            <person name="Liber J."/>
            <person name="Desiro A."/>
            <person name="Na H."/>
            <person name="Kennedy M."/>
            <person name="Barry K."/>
            <person name="Grigoriev I.V."/>
            <person name="Miller A.N."/>
            <person name="O'Donnell K."/>
            <person name="Stajich J.E."/>
            <person name="Bonito G."/>
        </authorList>
    </citation>
    <scope>NUCLEOTIDE SEQUENCE</scope>
    <source>
        <strain evidence="11">NRRL 2769</strain>
    </source>
</reference>
<dbReference type="GO" id="GO:0005874">
    <property type="term" value="C:microtubule"/>
    <property type="evidence" value="ECO:0007669"/>
    <property type="project" value="UniProtKB-KW"/>
</dbReference>
<keyword evidence="3" id="KW-0963">Cytoplasm</keyword>
<dbReference type="GO" id="GO:0051225">
    <property type="term" value="P:spindle assembly"/>
    <property type="evidence" value="ECO:0007669"/>
    <property type="project" value="InterPro"/>
</dbReference>
<evidence type="ECO:0000256" key="10">
    <source>
        <dbReference type="SAM" id="Coils"/>
    </source>
</evidence>
<evidence type="ECO:0000256" key="1">
    <source>
        <dbReference type="ARBA" id="ARBA00004186"/>
    </source>
</evidence>
<keyword evidence="5" id="KW-0493">Microtubule</keyword>
<evidence type="ECO:0000313" key="12">
    <source>
        <dbReference type="Proteomes" id="UP000703661"/>
    </source>
</evidence>
<name>A0A9P6N1G0_9FUNG</name>
<keyword evidence="12" id="KW-1185">Reference proteome</keyword>
<dbReference type="Proteomes" id="UP000703661">
    <property type="component" value="Unassembled WGS sequence"/>
</dbReference>
<comment type="caution">
    <text evidence="11">The sequence shown here is derived from an EMBL/GenBank/DDBJ whole genome shotgun (WGS) entry which is preliminary data.</text>
</comment>
<evidence type="ECO:0000256" key="4">
    <source>
        <dbReference type="ARBA" id="ARBA00022618"/>
    </source>
</evidence>
<sequence length="246" mass="28272">MELIQLNETQDKNARQAILALQNISNSYRNEDSKLKEQIHVFGFHKDLLSPDSRALLSQLSDLAMLLGISETTLATFHQSLANLHLDTIQYLQKQRQQEVQLLALGENQARAQEGLDKLLKLRRQLREQREADGDIEQRTRRRSAELSRIRAEEDKKALQRMLQTHQDSGLDVDTEKVTLLHLDSKHKAIVELEQQLHAQETTLSAYQEIPPDYALAKLKLKEATLQLDQLTMEHESILTELANDL</sequence>
<comment type="similarity">
    <text evidence="2">Belongs to the HAUS1 family.</text>
</comment>
<evidence type="ECO:0000313" key="11">
    <source>
        <dbReference type="EMBL" id="KAG0021657.1"/>
    </source>
</evidence>
<dbReference type="GO" id="GO:0051301">
    <property type="term" value="P:cell division"/>
    <property type="evidence" value="ECO:0007669"/>
    <property type="project" value="UniProtKB-KW"/>
</dbReference>
<keyword evidence="8" id="KW-0206">Cytoskeleton</keyword>
<accession>A0A9P6N1G0</accession>
<evidence type="ECO:0000256" key="3">
    <source>
        <dbReference type="ARBA" id="ARBA00022490"/>
    </source>
</evidence>
<dbReference type="GO" id="GO:0070652">
    <property type="term" value="C:HAUS complex"/>
    <property type="evidence" value="ECO:0007669"/>
    <property type="project" value="InterPro"/>
</dbReference>
<gene>
    <name evidence="11" type="ORF">BGZ80_001965</name>
</gene>
<keyword evidence="4" id="KW-0132">Cell division</keyword>
<evidence type="ECO:0000256" key="6">
    <source>
        <dbReference type="ARBA" id="ARBA00022776"/>
    </source>
</evidence>
<protein>
    <submittedName>
        <fullName evidence="11">Uncharacterized protein</fullName>
    </submittedName>
</protein>
<comment type="subcellular location">
    <subcellularLocation>
        <location evidence="1">Cytoplasm</location>
        <location evidence="1">Cytoskeleton</location>
        <location evidence="1">Spindle</location>
    </subcellularLocation>
</comment>
<dbReference type="AlphaFoldDB" id="A0A9P6N1G0"/>
<keyword evidence="7 10" id="KW-0175">Coiled coil</keyword>
<evidence type="ECO:0000256" key="8">
    <source>
        <dbReference type="ARBA" id="ARBA00023212"/>
    </source>
</evidence>
<evidence type="ECO:0000256" key="9">
    <source>
        <dbReference type="ARBA" id="ARBA00023306"/>
    </source>
</evidence>
<evidence type="ECO:0000256" key="5">
    <source>
        <dbReference type="ARBA" id="ARBA00022701"/>
    </source>
</evidence>
<organism evidence="11 12">
    <name type="scientific">Entomortierella chlamydospora</name>
    <dbReference type="NCBI Taxonomy" id="101097"/>
    <lineage>
        <taxon>Eukaryota</taxon>
        <taxon>Fungi</taxon>
        <taxon>Fungi incertae sedis</taxon>
        <taxon>Mucoromycota</taxon>
        <taxon>Mortierellomycotina</taxon>
        <taxon>Mortierellomycetes</taxon>
        <taxon>Mortierellales</taxon>
        <taxon>Mortierellaceae</taxon>
        <taxon>Entomortierella</taxon>
    </lineage>
</organism>
<dbReference type="GO" id="GO:0005819">
    <property type="term" value="C:spindle"/>
    <property type="evidence" value="ECO:0007669"/>
    <property type="project" value="UniProtKB-SubCell"/>
</dbReference>
<dbReference type="Pfam" id="PF25762">
    <property type="entry name" value="HAUS1"/>
    <property type="match status" value="1"/>
</dbReference>
<proteinExistence type="inferred from homology"/>
<dbReference type="GO" id="GO:0005829">
    <property type="term" value="C:cytosol"/>
    <property type="evidence" value="ECO:0007669"/>
    <property type="project" value="TreeGrafter"/>
</dbReference>
<dbReference type="PANTHER" id="PTHR31570">
    <property type="entry name" value="HAUS AUGMIN-LIKE COMPLEX SUBUNIT 1"/>
    <property type="match status" value="1"/>
</dbReference>
<dbReference type="EMBL" id="JAAAID010000147">
    <property type="protein sequence ID" value="KAG0021657.1"/>
    <property type="molecule type" value="Genomic_DNA"/>
</dbReference>